<protein>
    <submittedName>
        <fullName evidence="2">F-box domain-containing protein</fullName>
    </submittedName>
</protein>
<reference evidence="2" key="1">
    <citation type="submission" date="2020-05" db="EMBL/GenBank/DDBJ databases">
        <title>Mycena genomes resolve the evolution of fungal bioluminescence.</title>
        <authorList>
            <person name="Tsai I.J."/>
        </authorList>
    </citation>
    <scope>NUCLEOTIDE SEQUENCE</scope>
    <source>
        <strain evidence="2">160909Yilan</strain>
    </source>
</reference>
<keyword evidence="1" id="KW-0812">Transmembrane</keyword>
<organism evidence="2 3">
    <name type="scientific">Mycena sanguinolenta</name>
    <dbReference type="NCBI Taxonomy" id="230812"/>
    <lineage>
        <taxon>Eukaryota</taxon>
        <taxon>Fungi</taxon>
        <taxon>Dikarya</taxon>
        <taxon>Basidiomycota</taxon>
        <taxon>Agaricomycotina</taxon>
        <taxon>Agaricomycetes</taxon>
        <taxon>Agaricomycetidae</taxon>
        <taxon>Agaricales</taxon>
        <taxon>Marasmiineae</taxon>
        <taxon>Mycenaceae</taxon>
        <taxon>Mycena</taxon>
    </lineage>
</organism>
<keyword evidence="1" id="KW-1133">Transmembrane helix</keyword>
<dbReference type="Proteomes" id="UP000623467">
    <property type="component" value="Unassembled WGS sequence"/>
</dbReference>
<evidence type="ECO:0000313" key="3">
    <source>
        <dbReference type="Proteomes" id="UP000623467"/>
    </source>
</evidence>
<evidence type="ECO:0000313" key="2">
    <source>
        <dbReference type="EMBL" id="KAF7361553.1"/>
    </source>
</evidence>
<dbReference type="EMBL" id="JACAZH010000008">
    <property type="protein sequence ID" value="KAF7361553.1"/>
    <property type="molecule type" value="Genomic_DNA"/>
</dbReference>
<comment type="caution">
    <text evidence="2">The sequence shown here is derived from an EMBL/GenBank/DDBJ whole genome shotgun (WGS) entry which is preliminary data.</text>
</comment>
<gene>
    <name evidence="2" type="ORF">MSAN_01188900</name>
</gene>
<sequence>MCAHEIRLRIRELDIEIDLQNEVLKKLHHSKSCLQRQLNAIFDPISRLPLEISSEIFIQSLPTLPKRAASHVPMLLLNICSAWSAIAPQLWQAIRIDFPCADGMAELLSIWFQRGRSRPLTVVVDGDVGRWNENVSAVIWKHRPRLRHLEILDDWIYKSDYDHHNIDLRLGHREEEHLPLLEHLTFHGTSDERGCFRDHGEILELLYRAPNLVECVMDIQGTIFNDFRFRAENPDLPFLRSLTFGEQSDWYGWGADQWDDAILNHLTLPALEALSLPMRSVYGSHLRDFLERSAPPLQQLTMSWKYRGLDVHLHECLHLIPTLAKFTMWEPDERPVVDLIATLADFHYWLPNLRHLTIHMGSSSELSHIYDWFWLTLLRAVSQRRIQLDLFPRRRQRRSSLRSSNLMALKYISLIQNMMIAIFWSIVLS</sequence>
<feature type="transmembrane region" description="Helical" evidence="1">
    <location>
        <begin position="407"/>
        <end position="427"/>
    </location>
</feature>
<proteinExistence type="predicted"/>
<accession>A0A8H6YKH9</accession>
<dbReference type="AlphaFoldDB" id="A0A8H6YKH9"/>
<keyword evidence="1" id="KW-0472">Membrane</keyword>
<keyword evidence="3" id="KW-1185">Reference proteome</keyword>
<dbReference type="OrthoDB" id="2840257at2759"/>
<name>A0A8H6YKH9_9AGAR</name>
<evidence type="ECO:0000256" key="1">
    <source>
        <dbReference type="SAM" id="Phobius"/>
    </source>
</evidence>